<dbReference type="GO" id="GO:0005886">
    <property type="term" value="C:plasma membrane"/>
    <property type="evidence" value="ECO:0007669"/>
    <property type="project" value="UniProtKB-SubCell"/>
</dbReference>
<evidence type="ECO:0000256" key="1">
    <source>
        <dbReference type="ARBA" id="ARBA00004651"/>
    </source>
</evidence>
<protein>
    <submittedName>
        <fullName evidence="7">MFS transporter</fullName>
    </submittedName>
</protein>
<evidence type="ECO:0000256" key="3">
    <source>
        <dbReference type="ARBA" id="ARBA00022692"/>
    </source>
</evidence>
<comment type="subcellular location">
    <subcellularLocation>
        <location evidence="1">Cell membrane</location>
        <topology evidence="1">Multi-pass membrane protein</topology>
    </subcellularLocation>
</comment>
<accession>A0A845E677</accession>
<evidence type="ECO:0000256" key="2">
    <source>
        <dbReference type="ARBA" id="ARBA00022475"/>
    </source>
</evidence>
<keyword evidence="3 6" id="KW-0812">Transmembrane</keyword>
<keyword evidence="5 6" id="KW-0472">Membrane</keyword>
<dbReference type="SUPFAM" id="SSF103473">
    <property type="entry name" value="MFS general substrate transporter"/>
    <property type="match status" value="1"/>
</dbReference>
<feature type="transmembrane region" description="Helical" evidence="6">
    <location>
        <begin position="38"/>
        <end position="59"/>
    </location>
</feature>
<dbReference type="OrthoDB" id="2957917at2"/>
<evidence type="ECO:0000313" key="8">
    <source>
        <dbReference type="Proteomes" id="UP000460949"/>
    </source>
</evidence>
<evidence type="ECO:0000256" key="5">
    <source>
        <dbReference type="ARBA" id="ARBA00023136"/>
    </source>
</evidence>
<evidence type="ECO:0000313" key="7">
    <source>
        <dbReference type="EMBL" id="MYL21677.1"/>
    </source>
</evidence>
<feature type="transmembrane region" description="Helical" evidence="6">
    <location>
        <begin position="12"/>
        <end position="32"/>
    </location>
</feature>
<dbReference type="Gene3D" id="1.20.1250.20">
    <property type="entry name" value="MFS general substrate transporter like domains"/>
    <property type="match status" value="1"/>
</dbReference>
<evidence type="ECO:0000256" key="4">
    <source>
        <dbReference type="ARBA" id="ARBA00022989"/>
    </source>
</evidence>
<feature type="transmembrane region" description="Helical" evidence="6">
    <location>
        <begin position="215"/>
        <end position="237"/>
    </location>
</feature>
<feature type="transmembrane region" description="Helical" evidence="6">
    <location>
        <begin position="367"/>
        <end position="386"/>
    </location>
</feature>
<dbReference type="Pfam" id="PF07690">
    <property type="entry name" value="MFS_1"/>
    <property type="match status" value="1"/>
</dbReference>
<comment type="caution">
    <text evidence="7">The sequence shown here is derived from an EMBL/GenBank/DDBJ whole genome shotgun (WGS) entry which is preliminary data.</text>
</comment>
<dbReference type="EMBL" id="WMET01000006">
    <property type="protein sequence ID" value="MYL21677.1"/>
    <property type="molecule type" value="Genomic_DNA"/>
</dbReference>
<dbReference type="RefSeq" id="WP_160839627.1">
    <property type="nucleotide sequence ID" value="NZ_WMET01000006.1"/>
</dbReference>
<feature type="transmembrane region" description="Helical" evidence="6">
    <location>
        <begin position="280"/>
        <end position="297"/>
    </location>
</feature>
<dbReference type="Proteomes" id="UP000460949">
    <property type="component" value="Unassembled WGS sequence"/>
</dbReference>
<feature type="transmembrane region" description="Helical" evidence="6">
    <location>
        <begin position="164"/>
        <end position="183"/>
    </location>
</feature>
<dbReference type="CDD" id="cd06173">
    <property type="entry name" value="MFS_MefA_like"/>
    <property type="match status" value="1"/>
</dbReference>
<keyword evidence="4 6" id="KW-1133">Transmembrane helix</keyword>
<dbReference type="PANTHER" id="PTHR23513:SF6">
    <property type="entry name" value="MAJOR FACILITATOR SUPERFAMILY ASSOCIATED DOMAIN-CONTAINING PROTEIN"/>
    <property type="match status" value="1"/>
</dbReference>
<dbReference type="PANTHER" id="PTHR23513">
    <property type="entry name" value="INTEGRAL MEMBRANE EFFLUX PROTEIN-RELATED"/>
    <property type="match status" value="1"/>
</dbReference>
<dbReference type="AlphaFoldDB" id="A0A845E677"/>
<reference evidence="7 8" key="1">
    <citation type="submission" date="2019-11" db="EMBL/GenBank/DDBJ databases">
        <title>Genome sequences of 17 halophilic strains isolated from different environments.</title>
        <authorList>
            <person name="Furrow R.E."/>
        </authorList>
    </citation>
    <scope>NUCLEOTIDE SEQUENCE [LARGE SCALE GENOMIC DNA]</scope>
    <source>
        <strain evidence="7 8">22511_23_Filter</strain>
    </source>
</reference>
<proteinExistence type="predicted"/>
<evidence type="ECO:0000256" key="6">
    <source>
        <dbReference type="SAM" id="Phobius"/>
    </source>
</evidence>
<keyword evidence="2" id="KW-1003">Cell membrane</keyword>
<feature type="transmembrane region" description="Helical" evidence="6">
    <location>
        <begin position="249"/>
        <end position="273"/>
    </location>
</feature>
<sequence>MSHFKTSRLLGSYFLYECARAMYFVLTTWVLFQWTNNPLYTGMFVSFGFLPGLVSNLFFGVLVDRYSRKKLALTAGTVSVLILLFLWTAFTAGAATPWLIILVHMLLQTAGSLFRPALQALTAGIFSKEELPKMFSWSNSATITGSLAGAGTGGFLAGAAPEEVSLGFVLLLFTAATLSLLHLEEAPLRTPEGKSPSFLWDMKEGFRYVHHHRMFYGLFFLLMIGQLTFHTSLGFLSVYTSAHLLQGPFLYGLLDAVFSIGGMAAGLLGTWWWKVFRSHLAVWAFAVTATGLLFVSLNNALWSAFPGFFCIGFGTSLIRALLQSVQQMASDPAFHGRLSSLRMLGNQTSVVISGPVFGYIASTSGVSLVFLWLVLPAGAGMVWAWIQSRQSYFQTIISRASA</sequence>
<dbReference type="InterPro" id="IPR011701">
    <property type="entry name" value="MFS"/>
</dbReference>
<organism evidence="7 8">
    <name type="scientific">Halobacillus litoralis</name>
    <dbReference type="NCBI Taxonomy" id="45668"/>
    <lineage>
        <taxon>Bacteria</taxon>
        <taxon>Bacillati</taxon>
        <taxon>Bacillota</taxon>
        <taxon>Bacilli</taxon>
        <taxon>Bacillales</taxon>
        <taxon>Bacillaceae</taxon>
        <taxon>Halobacillus</taxon>
    </lineage>
</organism>
<dbReference type="InterPro" id="IPR036259">
    <property type="entry name" value="MFS_trans_sf"/>
</dbReference>
<gene>
    <name evidence="7" type="ORF">GLW04_17400</name>
</gene>
<dbReference type="GO" id="GO:0022857">
    <property type="term" value="F:transmembrane transporter activity"/>
    <property type="evidence" value="ECO:0007669"/>
    <property type="project" value="InterPro"/>
</dbReference>
<name>A0A845E677_9BACI</name>